<reference evidence="2 3" key="1">
    <citation type="submission" date="2017-09" db="EMBL/GenBank/DDBJ databases">
        <title>Paracoccus alkalisoli sp. nov., isolated from saline alkaline soil.</title>
        <authorList>
            <person name="Dong X."/>
            <person name="Zhang G."/>
        </authorList>
    </citation>
    <scope>NUCLEOTIDE SEQUENCE [LARGE SCALE GENOMIC DNA]</scope>
    <source>
        <strain evidence="2 3">WN007</strain>
    </source>
</reference>
<feature type="compositionally biased region" description="Low complexity" evidence="1">
    <location>
        <begin position="153"/>
        <end position="164"/>
    </location>
</feature>
<keyword evidence="3" id="KW-1185">Reference proteome</keyword>
<evidence type="ECO:0000313" key="3">
    <source>
        <dbReference type="Proteomes" id="UP000218023"/>
    </source>
</evidence>
<feature type="region of interest" description="Disordered" evidence="1">
    <location>
        <begin position="152"/>
        <end position="171"/>
    </location>
</feature>
<gene>
    <name evidence="2" type="ORF">CK240_08300</name>
</gene>
<dbReference type="Proteomes" id="UP000218023">
    <property type="component" value="Unassembled WGS sequence"/>
</dbReference>
<proteinExistence type="predicted"/>
<protein>
    <submittedName>
        <fullName evidence="2">Uncharacterized protein</fullName>
    </submittedName>
</protein>
<accession>A0A2A2GIY6</accession>
<dbReference type="EMBL" id="NSJZ01000005">
    <property type="protein sequence ID" value="PAU97471.1"/>
    <property type="molecule type" value="Genomic_DNA"/>
</dbReference>
<dbReference type="AlphaFoldDB" id="A0A2A2GIY6"/>
<comment type="caution">
    <text evidence="2">The sequence shown here is derived from an EMBL/GenBank/DDBJ whole genome shotgun (WGS) entry which is preliminary data.</text>
</comment>
<organism evidence="2 3">
    <name type="scientific">Paracoccus salipaludis</name>
    <dbReference type="NCBI Taxonomy" id="2032623"/>
    <lineage>
        <taxon>Bacteria</taxon>
        <taxon>Pseudomonadati</taxon>
        <taxon>Pseudomonadota</taxon>
        <taxon>Alphaproteobacteria</taxon>
        <taxon>Rhodobacterales</taxon>
        <taxon>Paracoccaceae</taxon>
        <taxon>Paracoccus</taxon>
    </lineage>
</organism>
<evidence type="ECO:0000256" key="1">
    <source>
        <dbReference type="SAM" id="MobiDB-lite"/>
    </source>
</evidence>
<evidence type="ECO:0000313" key="2">
    <source>
        <dbReference type="EMBL" id="PAU97471.1"/>
    </source>
</evidence>
<sequence length="171" mass="18473">MRAAVLVSVVAAGLAAGWLGRAAWEPSRPEAMLTLFRDHCVPFARAAMPVQPRSPLRQLRIDNAREYWGDPRSRLVVEHAGRTCAVTDIIAPLSDAEAAELHTLVREAVAKDFPGLMVEDGNELGWDIFVLWHNSALPGTRDRWGVTLARVPSSQGGQTSLSLSAPAGQTA</sequence>
<name>A0A2A2GIY6_9RHOB</name>